<dbReference type="InterPro" id="IPR036890">
    <property type="entry name" value="HATPase_C_sf"/>
</dbReference>
<evidence type="ECO:0000256" key="8">
    <source>
        <dbReference type="ARBA" id="ARBA00022741"/>
    </source>
</evidence>
<feature type="domain" description="Histidine kinase" evidence="16">
    <location>
        <begin position="199"/>
        <end position="414"/>
    </location>
</feature>
<feature type="coiled-coil region" evidence="14">
    <location>
        <begin position="176"/>
        <end position="203"/>
    </location>
</feature>
<dbReference type="EMBL" id="JACOOO010000016">
    <property type="protein sequence ID" value="MBC5628940.1"/>
    <property type="molecule type" value="Genomic_DNA"/>
</dbReference>
<dbReference type="SUPFAM" id="SSF55874">
    <property type="entry name" value="ATPase domain of HSP90 chaperone/DNA topoisomerase II/histidine kinase"/>
    <property type="match status" value="1"/>
</dbReference>
<dbReference type="SMART" id="SM00388">
    <property type="entry name" value="HisKA"/>
    <property type="match status" value="1"/>
</dbReference>
<evidence type="ECO:0000256" key="5">
    <source>
        <dbReference type="ARBA" id="ARBA00022553"/>
    </source>
</evidence>
<protein>
    <recommendedName>
        <fullName evidence="3">histidine kinase</fullName>
        <ecNumber evidence="3">2.7.13.3</ecNumber>
    </recommendedName>
</protein>
<evidence type="ECO:0000256" key="9">
    <source>
        <dbReference type="ARBA" id="ARBA00022777"/>
    </source>
</evidence>
<keyword evidence="14" id="KW-0175">Coiled coil</keyword>
<accession>A0ABR7DCT8</accession>
<keyword evidence="11 15" id="KW-1133">Transmembrane helix</keyword>
<gene>
    <name evidence="17" type="ORF">H8S20_08550</name>
</gene>
<dbReference type="Proteomes" id="UP000596929">
    <property type="component" value="Unassembled WGS sequence"/>
</dbReference>
<name>A0ABR7DCT8_9CLOT</name>
<evidence type="ECO:0000256" key="4">
    <source>
        <dbReference type="ARBA" id="ARBA00022475"/>
    </source>
</evidence>
<dbReference type="Pfam" id="PF02518">
    <property type="entry name" value="HATPase_c"/>
    <property type="match status" value="1"/>
</dbReference>
<keyword evidence="18" id="KW-1185">Reference proteome</keyword>
<comment type="subcellular location">
    <subcellularLocation>
        <location evidence="2">Cell membrane</location>
        <topology evidence="2">Multi-pass membrane protein</topology>
    </subcellularLocation>
</comment>
<dbReference type="InterPro" id="IPR003594">
    <property type="entry name" value="HATPase_dom"/>
</dbReference>
<keyword evidence="8" id="KW-0547">Nucleotide-binding</keyword>
<evidence type="ECO:0000256" key="12">
    <source>
        <dbReference type="ARBA" id="ARBA00023012"/>
    </source>
</evidence>
<evidence type="ECO:0000256" key="1">
    <source>
        <dbReference type="ARBA" id="ARBA00000085"/>
    </source>
</evidence>
<evidence type="ECO:0000313" key="18">
    <source>
        <dbReference type="Proteomes" id="UP000596929"/>
    </source>
</evidence>
<evidence type="ECO:0000256" key="11">
    <source>
        <dbReference type="ARBA" id="ARBA00022989"/>
    </source>
</evidence>
<dbReference type="Pfam" id="PF00512">
    <property type="entry name" value="HisKA"/>
    <property type="match status" value="1"/>
</dbReference>
<evidence type="ECO:0000313" key="17">
    <source>
        <dbReference type="EMBL" id="MBC5628940.1"/>
    </source>
</evidence>
<feature type="transmembrane region" description="Helical" evidence="15">
    <location>
        <begin position="111"/>
        <end position="131"/>
    </location>
</feature>
<reference evidence="17 18" key="1">
    <citation type="submission" date="2020-08" db="EMBL/GenBank/DDBJ databases">
        <title>Genome public.</title>
        <authorList>
            <person name="Liu C."/>
            <person name="Sun Q."/>
        </authorList>
    </citation>
    <scope>NUCLEOTIDE SEQUENCE [LARGE SCALE GENOMIC DNA]</scope>
    <source>
        <strain evidence="17 18">NSJ-6</strain>
    </source>
</reference>
<dbReference type="SMART" id="SM00387">
    <property type="entry name" value="HATPase_c"/>
    <property type="match status" value="1"/>
</dbReference>
<dbReference type="PROSITE" id="PS50109">
    <property type="entry name" value="HIS_KIN"/>
    <property type="match status" value="1"/>
</dbReference>
<evidence type="ECO:0000256" key="2">
    <source>
        <dbReference type="ARBA" id="ARBA00004651"/>
    </source>
</evidence>
<dbReference type="InterPro" id="IPR050398">
    <property type="entry name" value="HssS/ArlS-like"/>
</dbReference>
<keyword evidence="12" id="KW-0902">Two-component regulatory system</keyword>
<dbReference type="CDD" id="cd00082">
    <property type="entry name" value="HisKA"/>
    <property type="match status" value="1"/>
</dbReference>
<evidence type="ECO:0000256" key="15">
    <source>
        <dbReference type="SAM" id="Phobius"/>
    </source>
</evidence>
<dbReference type="InterPro" id="IPR003661">
    <property type="entry name" value="HisK_dim/P_dom"/>
</dbReference>
<dbReference type="InterPro" id="IPR005467">
    <property type="entry name" value="His_kinase_dom"/>
</dbReference>
<keyword evidence="7 15" id="KW-0812">Transmembrane</keyword>
<dbReference type="InterPro" id="IPR004358">
    <property type="entry name" value="Sig_transdc_His_kin-like_C"/>
</dbReference>
<organism evidence="17 18">
    <name type="scientific">Clostridium hominis</name>
    <dbReference type="NCBI Taxonomy" id="2763036"/>
    <lineage>
        <taxon>Bacteria</taxon>
        <taxon>Bacillati</taxon>
        <taxon>Bacillota</taxon>
        <taxon>Clostridia</taxon>
        <taxon>Eubacteriales</taxon>
        <taxon>Clostridiaceae</taxon>
        <taxon>Clostridium</taxon>
    </lineage>
</organism>
<dbReference type="InterPro" id="IPR036097">
    <property type="entry name" value="HisK_dim/P_sf"/>
</dbReference>
<dbReference type="EC" id="2.7.13.3" evidence="3"/>
<dbReference type="GO" id="GO:0016301">
    <property type="term" value="F:kinase activity"/>
    <property type="evidence" value="ECO:0007669"/>
    <property type="project" value="UniProtKB-KW"/>
</dbReference>
<sequence>MNLLKNREIKNIIILSAISFIIFTLISMLFLNNWFNNISSRYGEQNIALVGAILEQNPELEEKIIPIITKGEYGKYYDAGKVVMDKYYYNDNILPYKNAVIKNEYDNFKKIWIGFVGIVWAILLTLFIYIIKPIFKNLNTLGQIADNMVEGKFNNKQLALNEGELAVFYNKFIDMGERLEGALSDLKAEKVNLKNIINDISHQLKTPLSALITYNDILKNHNNMDSETRTKFIDSTSDQLDRMDWLITTLLKYARIESNAINYNKSLHSLKDTINYCMQPLKVKADEMKQNIILDFKGEGLYFHDEKWIGEAFSNIIKNSIEHTALGGSIKVCLEETPLSVTVTISDNGEGIEKKDLKNIFKRFYKGKNSLNPKSIGIGLSLSKKIIEAHNGSIVAESEVLVGTTFYITFLKVRSDYAKENEI</sequence>
<dbReference type="PANTHER" id="PTHR45528:SF1">
    <property type="entry name" value="SENSOR HISTIDINE KINASE CPXA"/>
    <property type="match status" value="1"/>
</dbReference>
<keyword evidence="9 17" id="KW-0418">Kinase</keyword>
<evidence type="ECO:0000256" key="10">
    <source>
        <dbReference type="ARBA" id="ARBA00022840"/>
    </source>
</evidence>
<dbReference type="RefSeq" id="WP_186859856.1">
    <property type="nucleotide sequence ID" value="NZ_JACOOO010000016.1"/>
</dbReference>
<dbReference type="PRINTS" id="PR00344">
    <property type="entry name" value="BCTRLSENSOR"/>
</dbReference>
<keyword evidence="10" id="KW-0067">ATP-binding</keyword>
<dbReference type="PANTHER" id="PTHR45528">
    <property type="entry name" value="SENSOR HISTIDINE KINASE CPXA"/>
    <property type="match status" value="1"/>
</dbReference>
<keyword evidence="5" id="KW-0597">Phosphoprotein</keyword>
<dbReference type="Gene3D" id="3.30.565.10">
    <property type="entry name" value="Histidine kinase-like ATPase, C-terminal domain"/>
    <property type="match status" value="1"/>
</dbReference>
<dbReference type="SUPFAM" id="SSF47384">
    <property type="entry name" value="Homodimeric domain of signal transducing histidine kinase"/>
    <property type="match status" value="1"/>
</dbReference>
<evidence type="ECO:0000256" key="13">
    <source>
        <dbReference type="ARBA" id="ARBA00023136"/>
    </source>
</evidence>
<keyword evidence="13 15" id="KW-0472">Membrane</keyword>
<evidence type="ECO:0000256" key="14">
    <source>
        <dbReference type="SAM" id="Coils"/>
    </source>
</evidence>
<evidence type="ECO:0000256" key="3">
    <source>
        <dbReference type="ARBA" id="ARBA00012438"/>
    </source>
</evidence>
<proteinExistence type="predicted"/>
<keyword evidence="6" id="KW-0808">Transferase</keyword>
<evidence type="ECO:0000256" key="7">
    <source>
        <dbReference type="ARBA" id="ARBA00022692"/>
    </source>
</evidence>
<feature type="transmembrane region" description="Helical" evidence="15">
    <location>
        <begin position="12"/>
        <end position="31"/>
    </location>
</feature>
<dbReference type="CDD" id="cd00075">
    <property type="entry name" value="HATPase"/>
    <property type="match status" value="1"/>
</dbReference>
<evidence type="ECO:0000259" key="16">
    <source>
        <dbReference type="PROSITE" id="PS50109"/>
    </source>
</evidence>
<keyword evidence="4" id="KW-1003">Cell membrane</keyword>
<comment type="caution">
    <text evidence="17">The sequence shown here is derived from an EMBL/GenBank/DDBJ whole genome shotgun (WGS) entry which is preliminary data.</text>
</comment>
<comment type="catalytic activity">
    <reaction evidence="1">
        <text>ATP + protein L-histidine = ADP + protein N-phospho-L-histidine.</text>
        <dbReference type="EC" id="2.7.13.3"/>
    </reaction>
</comment>
<evidence type="ECO:0000256" key="6">
    <source>
        <dbReference type="ARBA" id="ARBA00022679"/>
    </source>
</evidence>
<dbReference type="Gene3D" id="1.10.287.130">
    <property type="match status" value="1"/>
</dbReference>